<accession>A0ABX1LTT7</accession>
<dbReference type="EMBL" id="JAAVJL010000001">
    <property type="protein sequence ID" value="NMF59567.1"/>
    <property type="molecule type" value="Genomic_DNA"/>
</dbReference>
<evidence type="ECO:0008006" key="3">
    <source>
        <dbReference type="Google" id="ProtNLM"/>
    </source>
</evidence>
<name>A0ABX1LTT7_9CYAN</name>
<evidence type="ECO:0000313" key="2">
    <source>
        <dbReference type="Proteomes" id="UP000738376"/>
    </source>
</evidence>
<reference evidence="1 2" key="1">
    <citation type="submission" date="2020-03" db="EMBL/GenBank/DDBJ databases">
        <title>Draft Genome Sequence of 2-Methylisoborneol Producing Pseudanabaena yagii Strain GIHE-NHR1 Isolated from North Han River in South Korea.</title>
        <authorList>
            <person name="Jeong J."/>
        </authorList>
    </citation>
    <scope>NUCLEOTIDE SEQUENCE [LARGE SCALE GENOMIC DNA]</scope>
    <source>
        <strain evidence="1 2">GIHE-NHR1</strain>
    </source>
</reference>
<gene>
    <name evidence="1" type="ORF">HC246_16460</name>
</gene>
<keyword evidence="2" id="KW-1185">Reference proteome</keyword>
<organism evidence="1 2">
    <name type="scientific">Pseudanabaena yagii GIHE-NHR1</name>
    <dbReference type="NCBI Taxonomy" id="2722753"/>
    <lineage>
        <taxon>Bacteria</taxon>
        <taxon>Bacillati</taxon>
        <taxon>Cyanobacteriota</taxon>
        <taxon>Cyanophyceae</taxon>
        <taxon>Pseudanabaenales</taxon>
        <taxon>Pseudanabaenaceae</taxon>
        <taxon>Pseudanabaena</taxon>
        <taxon>Pseudanabaena yagii</taxon>
    </lineage>
</organism>
<comment type="caution">
    <text evidence="1">The sequence shown here is derived from an EMBL/GenBank/DDBJ whole genome shotgun (WGS) entry which is preliminary data.</text>
</comment>
<protein>
    <recommendedName>
        <fullName evidence="3">DUF2281 domain-containing protein</fullName>
    </recommendedName>
</protein>
<sequence>MLQTIQGIYKNGKIELAEVPQDISESQVFVTFFKPQLATISSQIMSFGMFLGSQQSTESDFKDAEFNGDPDDGLSWS</sequence>
<dbReference type="Proteomes" id="UP000738376">
    <property type="component" value="Unassembled WGS sequence"/>
</dbReference>
<dbReference type="RefSeq" id="WP_169364329.1">
    <property type="nucleotide sequence ID" value="NZ_JAAVJL010000001.1"/>
</dbReference>
<evidence type="ECO:0000313" key="1">
    <source>
        <dbReference type="EMBL" id="NMF59567.1"/>
    </source>
</evidence>
<proteinExistence type="predicted"/>